<evidence type="ECO:0000256" key="7">
    <source>
        <dbReference type="SAM" id="MobiDB-lite"/>
    </source>
</evidence>
<evidence type="ECO:0000259" key="9">
    <source>
        <dbReference type="PROSITE" id="PS50048"/>
    </source>
</evidence>
<dbReference type="SMART" id="SM00066">
    <property type="entry name" value="GAL4"/>
    <property type="match status" value="1"/>
</dbReference>
<protein>
    <submittedName>
        <fullName evidence="10">Fungal-specific transcription factor domain-containing protein</fullName>
    </submittedName>
</protein>
<dbReference type="InterPro" id="IPR021858">
    <property type="entry name" value="Fun_TF"/>
</dbReference>
<dbReference type="PROSITE" id="PS00463">
    <property type="entry name" value="ZN2_CY6_FUNGAL_1"/>
    <property type="match status" value="1"/>
</dbReference>
<sequence length="803" mass="90050">MSDATATATATASTSTTSSISPTGTVSSGKDGMGGMTMDGCQISMLWNWYTVDTCFLSPSWKIRSQGGFAGLCIAIILMAILAQSLGWFAKYYDQRLVRQHQHKTVALATQATQNASTNGSLIAKHAHDLSPVAAFRPNLMQQAIRTLIRTVHFALAYWIMLLAMYYNGYIIICIIIEGCWTCRLRRKKCDEQRPVCSMCNGLEIECHYSDKRPDWMDGGEREKQMADHLKAMVKTRASERRERKWASDVHNNESQNAYIITSDNDKMLSQGMASHRLDSNAEHENNESSSSSYTPATSTTEDSSGPDNMSLGEHGLAANIQPFKPVSEEVPNSNQMGMGMSPYHTLNFPDIASERELEFSMLYLDYVFPYMSPFYRPPLIQGGRGWLLVLLMRNRPLYHTALSLASYFFSVMVGDSVRGHEACQRSNWMELQKQQELSIKALQNSMQHLTTRGVSESLADGIHCLEGIIQLLQFDATIGNASNWQMHLEAACSLFEQIMEHHATDNERPWLSILASLDERYFAITLPQDQRPWSSDQASFRFLTINLLWIDILASTALERAPRLERFHQQLLVGDNPSLRATDFLGCHNWVMLIIGQISALHAWKKEMKKSGALSIVELVKKASCIEQRLQEYIEQLSSVRMDVFYDPSARAPDHSLTESAFQTTPITGCTRTTAAQTFHTIIWARAALTYLTVVVSGFQPALPEVQTNIAETMDLFRKLSSPLCIRTLVWPFAVTGCLSLPGQEGFFRDLASNVGSLQVFGTIKEALQVMGTVWDHRSCIDADLWDISTCLNVLGYQSLLM</sequence>
<evidence type="ECO:0000256" key="1">
    <source>
        <dbReference type="ARBA" id="ARBA00004123"/>
    </source>
</evidence>
<comment type="subcellular location">
    <subcellularLocation>
        <location evidence="2">Membrane</location>
    </subcellularLocation>
    <subcellularLocation>
        <location evidence="1">Nucleus</location>
    </subcellularLocation>
</comment>
<feature type="region of interest" description="Disordered" evidence="7">
    <location>
        <begin position="1"/>
        <end position="31"/>
    </location>
</feature>
<accession>A0ABR2UP46</accession>
<dbReference type="Proteomes" id="UP001408356">
    <property type="component" value="Unassembled WGS sequence"/>
</dbReference>
<feature type="transmembrane region" description="Helical" evidence="8">
    <location>
        <begin position="69"/>
        <end position="90"/>
    </location>
</feature>
<evidence type="ECO:0000256" key="5">
    <source>
        <dbReference type="ARBA" id="ARBA00023136"/>
    </source>
</evidence>
<evidence type="ECO:0000256" key="4">
    <source>
        <dbReference type="ARBA" id="ARBA00022989"/>
    </source>
</evidence>
<comment type="caution">
    <text evidence="10">The sequence shown here is derived from an EMBL/GenBank/DDBJ whole genome shotgun (WGS) entry which is preliminary data.</text>
</comment>
<keyword evidence="5 8" id="KW-0472">Membrane</keyword>
<dbReference type="CDD" id="cd00067">
    <property type="entry name" value="GAL4"/>
    <property type="match status" value="1"/>
</dbReference>
<evidence type="ECO:0000313" key="11">
    <source>
        <dbReference type="Proteomes" id="UP001408356"/>
    </source>
</evidence>
<dbReference type="EMBL" id="JARVKF010000407">
    <property type="protein sequence ID" value="KAK9416425.1"/>
    <property type="molecule type" value="Genomic_DNA"/>
</dbReference>
<keyword evidence="3 8" id="KW-0812">Transmembrane</keyword>
<organism evidence="10 11">
    <name type="scientific">Seiridium unicorne</name>
    <dbReference type="NCBI Taxonomy" id="138068"/>
    <lineage>
        <taxon>Eukaryota</taxon>
        <taxon>Fungi</taxon>
        <taxon>Dikarya</taxon>
        <taxon>Ascomycota</taxon>
        <taxon>Pezizomycotina</taxon>
        <taxon>Sordariomycetes</taxon>
        <taxon>Xylariomycetidae</taxon>
        <taxon>Amphisphaeriales</taxon>
        <taxon>Sporocadaceae</taxon>
        <taxon>Seiridium</taxon>
    </lineage>
</organism>
<dbReference type="PROSITE" id="PS50048">
    <property type="entry name" value="ZN2_CY6_FUNGAL_2"/>
    <property type="match status" value="1"/>
</dbReference>
<keyword evidence="6" id="KW-0539">Nucleus</keyword>
<reference evidence="10 11" key="1">
    <citation type="journal article" date="2024" name="J. Plant Pathol.">
        <title>Sequence and assembly of the genome of Seiridium unicorne, isolate CBS 538.82, causal agent of cypress canker disease.</title>
        <authorList>
            <person name="Scali E."/>
            <person name="Rocca G.D."/>
            <person name="Danti R."/>
            <person name="Garbelotto M."/>
            <person name="Barberini S."/>
            <person name="Baroncelli R."/>
            <person name="Emiliani G."/>
        </authorList>
    </citation>
    <scope>NUCLEOTIDE SEQUENCE [LARGE SCALE GENOMIC DNA]</scope>
    <source>
        <strain evidence="10 11">BM-138-508</strain>
    </source>
</reference>
<dbReference type="Pfam" id="PF11951">
    <property type="entry name" value="Fungal_trans_2"/>
    <property type="match status" value="1"/>
</dbReference>
<name>A0ABR2UP46_9PEZI</name>
<evidence type="ECO:0000256" key="2">
    <source>
        <dbReference type="ARBA" id="ARBA00004370"/>
    </source>
</evidence>
<dbReference type="PANTHER" id="PTHR37534:SF46">
    <property type="entry name" value="ZN(II)2CYS6 TRANSCRIPTION FACTOR (EUROFUNG)"/>
    <property type="match status" value="1"/>
</dbReference>
<evidence type="ECO:0000313" key="10">
    <source>
        <dbReference type="EMBL" id="KAK9416425.1"/>
    </source>
</evidence>
<evidence type="ECO:0000256" key="3">
    <source>
        <dbReference type="ARBA" id="ARBA00022692"/>
    </source>
</evidence>
<dbReference type="Gene3D" id="4.10.240.10">
    <property type="entry name" value="Zn(2)-C6 fungal-type DNA-binding domain"/>
    <property type="match status" value="1"/>
</dbReference>
<evidence type="ECO:0000256" key="8">
    <source>
        <dbReference type="SAM" id="Phobius"/>
    </source>
</evidence>
<dbReference type="Pfam" id="PF00172">
    <property type="entry name" value="Zn_clus"/>
    <property type="match status" value="1"/>
</dbReference>
<feature type="compositionally biased region" description="Low complexity" evidence="7">
    <location>
        <begin position="1"/>
        <end position="30"/>
    </location>
</feature>
<feature type="transmembrane region" description="Helical" evidence="8">
    <location>
        <begin position="147"/>
        <end position="167"/>
    </location>
</feature>
<gene>
    <name evidence="10" type="ORF">SUNI508_01842</name>
</gene>
<feature type="domain" description="Zn(2)-C6 fungal-type" evidence="9">
    <location>
        <begin position="179"/>
        <end position="209"/>
    </location>
</feature>
<feature type="region of interest" description="Disordered" evidence="7">
    <location>
        <begin position="279"/>
        <end position="314"/>
    </location>
</feature>
<keyword evidence="4 8" id="KW-1133">Transmembrane helix</keyword>
<dbReference type="InterPro" id="IPR001138">
    <property type="entry name" value="Zn2Cys6_DnaBD"/>
</dbReference>
<proteinExistence type="predicted"/>
<keyword evidence="11" id="KW-1185">Reference proteome</keyword>
<dbReference type="InterPro" id="IPR007274">
    <property type="entry name" value="Cop_transporter"/>
</dbReference>
<dbReference type="Pfam" id="PF04145">
    <property type="entry name" value="Ctr"/>
    <property type="match status" value="1"/>
</dbReference>
<feature type="compositionally biased region" description="Low complexity" evidence="7">
    <location>
        <begin position="288"/>
        <end position="302"/>
    </location>
</feature>
<evidence type="ECO:0000256" key="6">
    <source>
        <dbReference type="ARBA" id="ARBA00023242"/>
    </source>
</evidence>
<dbReference type="PANTHER" id="PTHR37534">
    <property type="entry name" value="TRANSCRIPTIONAL ACTIVATOR PROTEIN UGA3"/>
    <property type="match status" value="1"/>
</dbReference>
<dbReference type="SUPFAM" id="SSF57701">
    <property type="entry name" value="Zn2/Cys6 DNA-binding domain"/>
    <property type="match status" value="1"/>
</dbReference>
<dbReference type="InterPro" id="IPR036864">
    <property type="entry name" value="Zn2-C6_fun-type_DNA-bd_sf"/>
</dbReference>